<evidence type="ECO:0000259" key="10">
    <source>
        <dbReference type="PROSITE" id="PS51758"/>
    </source>
</evidence>
<reference evidence="11" key="3">
    <citation type="submission" date="2025-09" db="UniProtKB">
        <authorList>
            <consortium name="Ensembl"/>
        </authorList>
    </citation>
    <scope>IDENTIFICATION</scope>
</reference>
<keyword evidence="3" id="KW-0999">Mitochondrion inner membrane</keyword>
<dbReference type="Proteomes" id="UP000694400">
    <property type="component" value="Chromosome 31"/>
</dbReference>
<feature type="compositionally biased region" description="Basic residues" evidence="8">
    <location>
        <begin position="167"/>
        <end position="186"/>
    </location>
</feature>
<dbReference type="GO" id="GO:0005743">
    <property type="term" value="C:mitochondrial inner membrane"/>
    <property type="evidence" value="ECO:0007669"/>
    <property type="project" value="UniProtKB-SubCell"/>
</dbReference>
<dbReference type="PROSITE" id="PS51758">
    <property type="entry name" value="LETM1_RBD"/>
    <property type="match status" value="1"/>
</dbReference>
<evidence type="ECO:0000256" key="4">
    <source>
        <dbReference type="ARBA" id="ARBA00022989"/>
    </source>
</evidence>
<evidence type="ECO:0000256" key="6">
    <source>
        <dbReference type="ARBA" id="ARBA00023136"/>
    </source>
</evidence>
<dbReference type="PANTHER" id="PTHR14009:SF13">
    <property type="entry name" value="LETM1 DOMAIN-CONTAINING PROTEIN 1"/>
    <property type="match status" value="1"/>
</dbReference>
<keyword evidence="6 9" id="KW-0472">Membrane</keyword>
<evidence type="ECO:0000256" key="5">
    <source>
        <dbReference type="ARBA" id="ARBA00023128"/>
    </source>
</evidence>
<name>A0A8B9TET3_ANAPL</name>
<evidence type="ECO:0000313" key="12">
    <source>
        <dbReference type="Proteomes" id="UP000694400"/>
    </source>
</evidence>
<feature type="compositionally biased region" description="Gly residues" evidence="8">
    <location>
        <begin position="236"/>
        <end position="245"/>
    </location>
</feature>
<accession>A0A8B9TET3</accession>
<dbReference type="GO" id="GO:0043022">
    <property type="term" value="F:ribosome binding"/>
    <property type="evidence" value="ECO:0007669"/>
    <property type="project" value="InterPro"/>
</dbReference>
<feature type="compositionally biased region" description="Pro residues" evidence="8">
    <location>
        <begin position="134"/>
        <end position="153"/>
    </location>
</feature>
<feature type="compositionally biased region" description="Low complexity" evidence="8">
    <location>
        <begin position="214"/>
        <end position="224"/>
    </location>
</feature>
<dbReference type="GO" id="GO:0030003">
    <property type="term" value="P:intracellular monoatomic cation homeostasis"/>
    <property type="evidence" value="ECO:0007669"/>
    <property type="project" value="TreeGrafter"/>
</dbReference>
<evidence type="ECO:0000256" key="9">
    <source>
        <dbReference type="SAM" id="Phobius"/>
    </source>
</evidence>
<feature type="region of interest" description="Disordered" evidence="8">
    <location>
        <begin position="273"/>
        <end position="292"/>
    </location>
</feature>
<feature type="domain" description="Letm1 RBD" evidence="10">
    <location>
        <begin position="401"/>
        <end position="579"/>
    </location>
</feature>
<evidence type="ECO:0000256" key="3">
    <source>
        <dbReference type="ARBA" id="ARBA00022792"/>
    </source>
</evidence>
<evidence type="ECO:0000256" key="1">
    <source>
        <dbReference type="ARBA" id="ARBA00004434"/>
    </source>
</evidence>
<keyword evidence="2 9" id="KW-0812">Transmembrane</keyword>
<dbReference type="Ensembl" id="ENSAPLT00020021988.1">
    <property type="protein sequence ID" value="ENSAPLP00020020352.1"/>
    <property type="gene ID" value="ENSAPLG00020014329.1"/>
</dbReference>
<proteinExistence type="predicted"/>
<keyword evidence="5 7" id="KW-0496">Mitochondrion</keyword>
<organism evidence="11 12">
    <name type="scientific">Anas platyrhynchos</name>
    <name type="common">Mallard</name>
    <name type="synonym">Anas boschas</name>
    <dbReference type="NCBI Taxonomy" id="8839"/>
    <lineage>
        <taxon>Eukaryota</taxon>
        <taxon>Metazoa</taxon>
        <taxon>Chordata</taxon>
        <taxon>Craniata</taxon>
        <taxon>Vertebrata</taxon>
        <taxon>Euteleostomi</taxon>
        <taxon>Archelosauria</taxon>
        <taxon>Archosauria</taxon>
        <taxon>Dinosauria</taxon>
        <taxon>Saurischia</taxon>
        <taxon>Theropoda</taxon>
        <taxon>Coelurosauria</taxon>
        <taxon>Aves</taxon>
        <taxon>Neognathae</taxon>
        <taxon>Galloanserae</taxon>
        <taxon>Anseriformes</taxon>
        <taxon>Anatidae</taxon>
        <taxon>Anatinae</taxon>
        <taxon>Anas</taxon>
    </lineage>
</organism>
<comment type="subcellular location">
    <subcellularLocation>
        <location evidence="1">Mitochondrion inner membrane</location>
        <topology evidence="1">Single-pass membrane protein</topology>
    </subcellularLocation>
</comment>
<dbReference type="InterPro" id="IPR044202">
    <property type="entry name" value="LETM1/MDM38-like"/>
</dbReference>
<protein>
    <submittedName>
        <fullName evidence="11">LETM1 domain containing 1</fullName>
    </submittedName>
</protein>
<feature type="transmembrane region" description="Helical" evidence="9">
    <location>
        <begin position="357"/>
        <end position="380"/>
    </location>
</feature>
<evidence type="ECO:0000256" key="8">
    <source>
        <dbReference type="SAM" id="MobiDB-lite"/>
    </source>
</evidence>
<dbReference type="AlphaFoldDB" id="A0A8B9TET3"/>
<dbReference type="PANTHER" id="PTHR14009">
    <property type="entry name" value="LEUCINE ZIPPER-EF-HAND CONTAINING TRANSMEMBRANE PROTEIN"/>
    <property type="match status" value="1"/>
</dbReference>
<sequence>MLACVTGPTHTGCGRGRLRALLREAVSFGKASPGAPGGCRDGARCRWCWGGCWGRHQGGQERPWWSRAGPCGACSVHRGPTGPDGLEASVQDSGGRCHRGRYRTGAASRGGGNRPTERLRASLGGSRESEESPEPSPSPPDPSRSPPLLPGPAPHGEAPKMAAPSGHFRRRSRDRSAHRLPPRHVGGRQDGAEPGGGPRGSLEARPRARPRLGPPGAATPAGGAEDLRSLPFRRGGFPGRPGGRAAGPEAAQRALRALPAALLPPLLRPLRPLHRRWGHGETPPQHAAPPTGACPVPPPPTGGSLTAASAGVRSVLLEVRAVRRIRQDMARQRLSPQQLPYRDMERLRQFRRDVLKAIPVGLLAIPPFANFLVIVLMYFFPRQLLIRYFWTPSQQREFLAAYHAIRSAAYPEVLQSLALAASSLPEPRLQTQLQELCTKVQRGAQPRVAELYALRSLFSGPPLGLSKLHASHVRALSRVLFLTPRLPAFVLRHRLRGHVLEIRHLDRALLRLGLGQLSEEELRAACYLRGLNSTQLGLAECRAWLEQWLQLSCKLQVSEVSLLANSMVLLSLNYLRAKE</sequence>
<reference evidence="11" key="2">
    <citation type="submission" date="2025-08" db="UniProtKB">
        <authorList>
            <consortium name="Ensembl"/>
        </authorList>
    </citation>
    <scope>IDENTIFICATION</scope>
</reference>
<evidence type="ECO:0000313" key="11">
    <source>
        <dbReference type="Ensembl" id="ENSAPLP00020020352.1"/>
    </source>
</evidence>
<evidence type="ECO:0000256" key="7">
    <source>
        <dbReference type="PROSITE-ProRule" id="PRU01094"/>
    </source>
</evidence>
<dbReference type="InterPro" id="IPR033122">
    <property type="entry name" value="LETM1-like_RBD"/>
</dbReference>
<feature type="region of interest" description="Disordered" evidence="8">
    <location>
        <begin position="84"/>
        <end position="251"/>
    </location>
</feature>
<evidence type="ECO:0000256" key="2">
    <source>
        <dbReference type="ARBA" id="ARBA00022692"/>
    </source>
</evidence>
<reference evidence="11" key="1">
    <citation type="submission" date="2019-08" db="EMBL/GenBank/DDBJ databases">
        <title>Three high-quality genomes provides insights into domestication of ducks.</title>
        <authorList>
            <person name="Hou Z.C."/>
            <person name="Zhu F."/>
            <person name="Yin Z.T."/>
            <person name="Zhang F."/>
        </authorList>
    </citation>
    <scope>NUCLEOTIDE SEQUENCE [LARGE SCALE GENOMIC DNA]</scope>
</reference>
<dbReference type="Pfam" id="PF07766">
    <property type="entry name" value="LETM1_RBD"/>
    <property type="match status" value="1"/>
</dbReference>
<keyword evidence="4 9" id="KW-1133">Transmembrane helix</keyword>